<organism evidence="1 2">
    <name type="scientific">Paraphaeosphaeria minitans</name>
    <dbReference type="NCBI Taxonomy" id="565426"/>
    <lineage>
        <taxon>Eukaryota</taxon>
        <taxon>Fungi</taxon>
        <taxon>Dikarya</taxon>
        <taxon>Ascomycota</taxon>
        <taxon>Pezizomycotina</taxon>
        <taxon>Dothideomycetes</taxon>
        <taxon>Pleosporomycetidae</taxon>
        <taxon>Pleosporales</taxon>
        <taxon>Massarineae</taxon>
        <taxon>Didymosphaeriaceae</taxon>
        <taxon>Paraphaeosphaeria</taxon>
    </lineage>
</organism>
<evidence type="ECO:0000313" key="2">
    <source>
        <dbReference type="Proteomes" id="UP000756921"/>
    </source>
</evidence>
<dbReference type="Proteomes" id="UP000756921">
    <property type="component" value="Unassembled WGS sequence"/>
</dbReference>
<dbReference type="AlphaFoldDB" id="A0A9P6GMG6"/>
<accession>A0A9P6GMG6</accession>
<gene>
    <name evidence="1" type="ORF">PMIN01_03655</name>
</gene>
<dbReference type="OrthoDB" id="3937572at2759"/>
<reference evidence="1" key="1">
    <citation type="journal article" date="2020" name="Mol. Plant Microbe Interact.">
        <title>Genome Sequence of the Biocontrol Agent Coniothyrium minitans strain Conio (IMI 134523).</title>
        <authorList>
            <person name="Patel D."/>
            <person name="Shittu T.A."/>
            <person name="Baroncelli R."/>
            <person name="Muthumeenakshi S."/>
            <person name="Osborne T.H."/>
            <person name="Janganan T.K."/>
            <person name="Sreenivasaprasad S."/>
        </authorList>
    </citation>
    <scope>NUCLEOTIDE SEQUENCE</scope>
    <source>
        <strain evidence="1">Conio</strain>
    </source>
</reference>
<evidence type="ECO:0000313" key="1">
    <source>
        <dbReference type="EMBL" id="KAF9738372.1"/>
    </source>
</evidence>
<comment type="caution">
    <text evidence="1">The sequence shown here is derived from an EMBL/GenBank/DDBJ whole genome shotgun (WGS) entry which is preliminary data.</text>
</comment>
<sequence length="111" mass="12728">MLSCFPVKSRTKSKHQRASTQRTHTIEINANSDNGIHIWKSAAVSYDGSTDENVVSRYLVTEVLKKPIHPVNEEKRILYRTTKDINGYTELVWCVSNSRHVQSTEFFVSSE</sequence>
<protein>
    <submittedName>
        <fullName evidence="1">Uncharacterized protein</fullName>
    </submittedName>
</protein>
<keyword evidence="2" id="KW-1185">Reference proteome</keyword>
<dbReference type="EMBL" id="WJXW01000003">
    <property type="protein sequence ID" value="KAF9738372.1"/>
    <property type="molecule type" value="Genomic_DNA"/>
</dbReference>
<proteinExistence type="predicted"/>
<name>A0A9P6GMG6_9PLEO</name>